<protein>
    <recommendedName>
        <fullName evidence="3">Protein UBASH3A-like protein</fullName>
    </recommendedName>
</protein>
<evidence type="ECO:0000313" key="1">
    <source>
        <dbReference type="EMBL" id="KRY96349.1"/>
    </source>
</evidence>
<name>A0A0V1GDK8_TRIPS</name>
<evidence type="ECO:0000313" key="2">
    <source>
        <dbReference type="Proteomes" id="UP000054805"/>
    </source>
</evidence>
<dbReference type="GO" id="GO:0016791">
    <property type="term" value="F:phosphatase activity"/>
    <property type="evidence" value="ECO:0007669"/>
    <property type="project" value="UniProtKB-ARBA"/>
</dbReference>
<keyword evidence="2" id="KW-1185">Reference proteome</keyword>
<dbReference type="Gene3D" id="3.40.50.1240">
    <property type="entry name" value="Phosphoglycerate mutase-like"/>
    <property type="match status" value="1"/>
</dbReference>
<proteinExistence type="predicted"/>
<gene>
    <name evidence="1" type="ORF">T4B_2241</name>
</gene>
<dbReference type="InterPro" id="IPR029033">
    <property type="entry name" value="His_PPase_superfam"/>
</dbReference>
<feature type="non-terminal residue" evidence="1">
    <location>
        <position position="79"/>
    </location>
</feature>
<sequence>LFIVHSTTIDAITRFLNGRDTSNVSEETLKLVGKNFPYSSVLIYEELADNTWRLMPDVLPSITYLDVSNRVNMDFLTRM</sequence>
<dbReference type="AlphaFoldDB" id="A0A0V1GDK8"/>
<comment type="caution">
    <text evidence="1">The sequence shown here is derived from an EMBL/GenBank/DDBJ whole genome shotgun (WGS) entry which is preliminary data.</text>
</comment>
<dbReference type="EMBL" id="JYDS01003266">
    <property type="protein sequence ID" value="KRY96349.1"/>
    <property type="molecule type" value="Genomic_DNA"/>
</dbReference>
<feature type="non-terminal residue" evidence="1">
    <location>
        <position position="1"/>
    </location>
</feature>
<accession>A0A0V1GDK8</accession>
<reference evidence="1 2" key="1">
    <citation type="submission" date="2015-01" db="EMBL/GenBank/DDBJ databases">
        <title>Evolution of Trichinella species and genotypes.</title>
        <authorList>
            <person name="Korhonen P.K."/>
            <person name="Edoardo P."/>
            <person name="Giuseppe L.R."/>
            <person name="Gasser R.B."/>
        </authorList>
    </citation>
    <scope>NUCLEOTIDE SEQUENCE [LARGE SCALE GENOMIC DNA]</scope>
    <source>
        <strain evidence="1">ISS588</strain>
    </source>
</reference>
<organism evidence="1 2">
    <name type="scientific">Trichinella pseudospiralis</name>
    <name type="common">Parasitic roundworm</name>
    <dbReference type="NCBI Taxonomy" id="6337"/>
    <lineage>
        <taxon>Eukaryota</taxon>
        <taxon>Metazoa</taxon>
        <taxon>Ecdysozoa</taxon>
        <taxon>Nematoda</taxon>
        <taxon>Enoplea</taxon>
        <taxon>Dorylaimia</taxon>
        <taxon>Trichinellida</taxon>
        <taxon>Trichinellidae</taxon>
        <taxon>Trichinella</taxon>
    </lineage>
</organism>
<evidence type="ECO:0008006" key="3">
    <source>
        <dbReference type="Google" id="ProtNLM"/>
    </source>
</evidence>
<dbReference type="Proteomes" id="UP000054805">
    <property type="component" value="Unassembled WGS sequence"/>
</dbReference>